<gene>
    <name evidence="2" type="ORF">ElyMa_004316900</name>
</gene>
<dbReference type="Proteomes" id="UP000762676">
    <property type="component" value="Unassembled WGS sequence"/>
</dbReference>
<feature type="region of interest" description="Disordered" evidence="1">
    <location>
        <begin position="1"/>
        <end position="21"/>
    </location>
</feature>
<dbReference type="EMBL" id="BMAT01008704">
    <property type="protein sequence ID" value="GFR90983.1"/>
    <property type="molecule type" value="Genomic_DNA"/>
</dbReference>
<dbReference type="AlphaFoldDB" id="A0AAV4GYK2"/>
<sequence>MCGSTEKIPPPRSYSHDCGNHDSPFVVTEQQTRHALTELDVNKVAGPDNIKPRQLKKCSNQLASIFTFIFSLYQPYRCVSVNNHTGAEETFPRNTE</sequence>
<organism evidence="2 3">
    <name type="scientific">Elysia marginata</name>
    <dbReference type="NCBI Taxonomy" id="1093978"/>
    <lineage>
        <taxon>Eukaryota</taxon>
        <taxon>Metazoa</taxon>
        <taxon>Spiralia</taxon>
        <taxon>Lophotrochozoa</taxon>
        <taxon>Mollusca</taxon>
        <taxon>Gastropoda</taxon>
        <taxon>Heterobranchia</taxon>
        <taxon>Euthyneura</taxon>
        <taxon>Panpulmonata</taxon>
        <taxon>Sacoglossa</taxon>
        <taxon>Placobranchoidea</taxon>
        <taxon>Plakobranchidae</taxon>
        <taxon>Elysia</taxon>
    </lineage>
</organism>
<proteinExistence type="predicted"/>
<accession>A0AAV4GYK2</accession>
<keyword evidence="3" id="KW-1185">Reference proteome</keyword>
<name>A0AAV4GYK2_9GAST</name>
<evidence type="ECO:0000313" key="3">
    <source>
        <dbReference type="Proteomes" id="UP000762676"/>
    </source>
</evidence>
<comment type="caution">
    <text evidence="2">The sequence shown here is derived from an EMBL/GenBank/DDBJ whole genome shotgun (WGS) entry which is preliminary data.</text>
</comment>
<evidence type="ECO:0000313" key="2">
    <source>
        <dbReference type="EMBL" id="GFR90983.1"/>
    </source>
</evidence>
<evidence type="ECO:0000256" key="1">
    <source>
        <dbReference type="SAM" id="MobiDB-lite"/>
    </source>
</evidence>
<reference evidence="2 3" key="1">
    <citation type="journal article" date="2021" name="Elife">
        <title>Chloroplast acquisition without the gene transfer in kleptoplastic sea slugs, Plakobranchus ocellatus.</title>
        <authorList>
            <person name="Maeda T."/>
            <person name="Takahashi S."/>
            <person name="Yoshida T."/>
            <person name="Shimamura S."/>
            <person name="Takaki Y."/>
            <person name="Nagai Y."/>
            <person name="Toyoda A."/>
            <person name="Suzuki Y."/>
            <person name="Arimoto A."/>
            <person name="Ishii H."/>
            <person name="Satoh N."/>
            <person name="Nishiyama T."/>
            <person name="Hasebe M."/>
            <person name="Maruyama T."/>
            <person name="Minagawa J."/>
            <person name="Obokata J."/>
            <person name="Shigenobu S."/>
        </authorList>
    </citation>
    <scope>NUCLEOTIDE SEQUENCE [LARGE SCALE GENOMIC DNA]</scope>
</reference>
<protein>
    <submittedName>
        <fullName evidence="2">Non-LTR (Long terminal repeat) retrotransposon and domain-containing protein</fullName>
    </submittedName>
</protein>